<accession>A0A164EFP4</accession>
<feature type="compositionally biased region" description="Basic residues" evidence="1">
    <location>
        <begin position="68"/>
        <end position="79"/>
    </location>
</feature>
<reference evidence="3" key="1">
    <citation type="submission" date="2016-04" db="EMBL/GenBank/DDBJ databases">
        <authorList>
            <person name="Strapagiel D."/>
            <person name="Borowka P."/>
            <person name="Marciniak B."/>
            <person name="Bakula Z."/>
            <person name="Van Ingen J."/>
            <person name="Safianowska A."/>
            <person name="Dziadek J."/>
            <person name="Jagielski T."/>
        </authorList>
    </citation>
    <scope>NUCLEOTIDE SEQUENCE [LARGE SCALE GENOMIC DNA]</scope>
    <source>
        <strain evidence="3">1010001458</strain>
    </source>
</reference>
<dbReference type="Proteomes" id="UP000077342">
    <property type="component" value="Unassembled WGS sequence"/>
</dbReference>
<evidence type="ECO:0000256" key="1">
    <source>
        <dbReference type="SAM" id="MobiDB-lite"/>
    </source>
</evidence>
<gene>
    <name evidence="2" type="ORF">A4G28_17715</name>
</gene>
<protein>
    <submittedName>
        <fullName evidence="2">Uncharacterized protein</fullName>
    </submittedName>
</protein>
<comment type="caution">
    <text evidence="2">The sequence shown here is derived from an EMBL/GenBank/DDBJ whole genome shotgun (WGS) entry which is preliminary data.</text>
</comment>
<dbReference type="EMBL" id="LWCI01000023">
    <property type="protein sequence ID" value="KZS67462.1"/>
    <property type="molecule type" value="Genomic_DNA"/>
</dbReference>
<sequence length="92" mass="9909">MMTKTPAGRAAGSHDDGAVPLYERAEFIAWLRASCERQNLPVTVSDPTVIARVATLLGADNQEYSAVHTRHTGRTRPISRLREPGVPGAITA</sequence>
<evidence type="ECO:0000313" key="3">
    <source>
        <dbReference type="Proteomes" id="UP000077342"/>
    </source>
</evidence>
<name>A0A164EFP4_9MYCO</name>
<feature type="region of interest" description="Disordered" evidence="1">
    <location>
        <begin position="67"/>
        <end position="92"/>
    </location>
</feature>
<proteinExistence type="predicted"/>
<dbReference type="AlphaFoldDB" id="A0A164EFP4"/>
<organism evidence="2 3">
    <name type="scientific">Mycobacterium ostraviense</name>
    <dbReference type="NCBI Taxonomy" id="2738409"/>
    <lineage>
        <taxon>Bacteria</taxon>
        <taxon>Bacillati</taxon>
        <taxon>Actinomycetota</taxon>
        <taxon>Actinomycetes</taxon>
        <taxon>Mycobacteriales</taxon>
        <taxon>Mycobacteriaceae</taxon>
        <taxon>Mycobacterium</taxon>
    </lineage>
</organism>
<keyword evidence="3" id="KW-1185">Reference proteome</keyword>
<evidence type="ECO:0000313" key="2">
    <source>
        <dbReference type="EMBL" id="KZS67462.1"/>
    </source>
</evidence>